<evidence type="ECO:0000259" key="1">
    <source>
        <dbReference type="Pfam" id="PF12777"/>
    </source>
</evidence>
<dbReference type="GO" id="GO:0051959">
    <property type="term" value="F:dynein light intermediate chain binding"/>
    <property type="evidence" value="ECO:0007669"/>
    <property type="project" value="InterPro"/>
</dbReference>
<dbReference type="Pfam" id="PF12777">
    <property type="entry name" value="MT"/>
    <property type="match status" value="1"/>
</dbReference>
<dbReference type="Gene3D" id="1.20.920.20">
    <property type="match status" value="1"/>
</dbReference>
<dbReference type="EMBL" id="MBAD02002756">
    <property type="protein sequence ID" value="RLN44810.1"/>
    <property type="molecule type" value="Genomic_DNA"/>
</dbReference>
<sequence length="410" mass="47733">MIAVYRTAEGIVSDTVYLSGELMSSPTMRGRRFGSVTTRLDDMLRVFKVLFAFHQKKLQAESRDLDKALQFLAKKLSQAHLRVSKEETNEVLHNGAAQAVSDTSTRLVDQEAVEREAKRSFLLDEERCAKIQSEIEVERESIQRELSKTLPDVHEATEALSQINKYHIVEMKSFTNPPQLVRLAMQAVCVLLGVPPTWSEALRILADIHFLERLREFDKDRIDPMLMERVKFYVNHPDFSMENMRRASLASTTLCKWVLALVRYFDAMKRMAPTQQLLEETERQFHIVEQRVQAEKRKLVDIEVHLAELRIKHTQNLQRESELQRTQETRMRWKSSVANFGNVIKQWYDITQERQETVDQQRINLLGDCAIIATLIIFGAEIRHEEREKLVLQYMESLCRGRLYSNAQGP</sequence>
<dbReference type="GO" id="GO:0045505">
    <property type="term" value="F:dynein intermediate chain binding"/>
    <property type="evidence" value="ECO:0007669"/>
    <property type="project" value="InterPro"/>
</dbReference>
<evidence type="ECO:0000313" key="5">
    <source>
        <dbReference type="Proteomes" id="UP000284657"/>
    </source>
</evidence>
<comment type="caution">
    <text evidence="3">The sequence shown here is derived from an EMBL/GenBank/DDBJ whole genome shotgun (WGS) entry which is preliminary data.</text>
</comment>
<gene>
    <name evidence="2" type="ORF">BBJ29_006716</name>
    <name evidence="3" type="ORF">BBP00_00008366</name>
</gene>
<accession>A0A3F2RFQ1</accession>
<name>A0A3F2RFQ1_9STRA</name>
<dbReference type="InterPro" id="IPR024743">
    <property type="entry name" value="Dynein_HC_stalk"/>
</dbReference>
<dbReference type="Proteomes" id="UP000277300">
    <property type="component" value="Unassembled WGS sequence"/>
</dbReference>
<evidence type="ECO:0000313" key="2">
    <source>
        <dbReference type="EMBL" id="RLN44810.1"/>
    </source>
</evidence>
<proteinExistence type="predicted"/>
<evidence type="ECO:0000313" key="4">
    <source>
        <dbReference type="Proteomes" id="UP000277300"/>
    </source>
</evidence>
<feature type="domain" description="Dynein heavy chain coiled coil stalk" evidence="1">
    <location>
        <begin position="111"/>
        <end position="381"/>
    </location>
</feature>
<dbReference type="EMBL" id="MBDO02000415">
    <property type="protein sequence ID" value="RLN55736.1"/>
    <property type="molecule type" value="Genomic_DNA"/>
</dbReference>
<dbReference type="AlphaFoldDB" id="A0A3F2RFQ1"/>
<organism evidence="3 4">
    <name type="scientific">Phytophthora kernoviae</name>
    <dbReference type="NCBI Taxonomy" id="325452"/>
    <lineage>
        <taxon>Eukaryota</taxon>
        <taxon>Sar</taxon>
        <taxon>Stramenopiles</taxon>
        <taxon>Oomycota</taxon>
        <taxon>Peronosporomycetes</taxon>
        <taxon>Peronosporales</taxon>
        <taxon>Peronosporaceae</taxon>
        <taxon>Phytophthora</taxon>
    </lineage>
</organism>
<protein>
    <recommendedName>
        <fullName evidence="1">Dynein heavy chain coiled coil stalk domain-containing protein</fullName>
    </recommendedName>
</protein>
<dbReference type="PANTHER" id="PTHR45703">
    <property type="entry name" value="DYNEIN HEAVY CHAIN"/>
    <property type="match status" value="1"/>
</dbReference>
<dbReference type="PANTHER" id="PTHR45703:SF37">
    <property type="entry name" value="DYNEINS HEAVY CHAIN"/>
    <property type="match status" value="1"/>
</dbReference>
<dbReference type="InterPro" id="IPR026983">
    <property type="entry name" value="DHC"/>
</dbReference>
<dbReference type="GO" id="GO:0030286">
    <property type="term" value="C:dynein complex"/>
    <property type="evidence" value="ECO:0007669"/>
    <property type="project" value="InterPro"/>
</dbReference>
<dbReference type="Proteomes" id="UP000284657">
    <property type="component" value="Unassembled WGS sequence"/>
</dbReference>
<evidence type="ECO:0000313" key="3">
    <source>
        <dbReference type="EMBL" id="RLN55736.1"/>
    </source>
</evidence>
<reference evidence="4 5" key="1">
    <citation type="submission" date="2018-07" db="EMBL/GenBank/DDBJ databases">
        <title>Genome sequencing of oomycete isolates from Chile give support for New Zealand origin for Phytophthora kernoviae and make available the first Nothophytophthora sp. genome.</title>
        <authorList>
            <person name="Studholme D.J."/>
            <person name="Sanfuentes E."/>
            <person name="Panda P."/>
            <person name="Hill R."/>
            <person name="Sambles C."/>
            <person name="Grant M."/>
            <person name="Williams N.M."/>
            <person name="Mcdougal R.L."/>
        </authorList>
    </citation>
    <scope>NUCLEOTIDE SEQUENCE [LARGE SCALE GENOMIC DNA]</scope>
    <source>
        <strain evidence="3">Chile6</strain>
        <strain evidence="2">Chile7</strain>
    </source>
</reference>
<dbReference type="GO" id="GO:0007018">
    <property type="term" value="P:microtubule-based movement"/>
    <property type="evidence" value="ECO:0007669"/>
    <property type="project" value="InterPro"/>
</dbReference>
<dbReference type="OrthoDB" id="447173at2759"/>